<dbReference type="EMBL" id="BSYO01000020">
    <property type="protein sequence ID" value="GMH19181.1"/>
    <property type="molecule type" value="Genomic_DNA"/>
</dbReference>
<keyword evidence="3" id="KW-1185">Reference proteome</keyword>
<feature type="compositionally biased region" description="Polar residues" evidence="1">
    <location>
        <begin position="30"/>
        <end position="44"/>
    </location>
</feature>
<feature type="region of interest" description="Disordered" evidence="1">
    <location>
        <begin position="30"/>
        <end position="58"/>
    </location>
</feature>
<sequence length="123" mass="13625">MKGHWANAQSAAPVVASASATALPCIYYSPNQQDENGANSSRPYSPSERAPATQQTRCPDQQINSLEHQYSGCIQSSIYSFDTHNAGVCNQLHQATEKHRQQFQQLNLHNRFYHLPATAAPIQ</sequence>
<gene>
    <name evidence="2" type="ORF">Nepgr_021022</name>
</gene>
<dbReference type="AlphaFoldDB" id="A0AAD3SYD3"/>
<proteinExistence type="predicted"/>
<name>A0AAD3SYD3_NEPGR</name>
<evidence type="ECO:0000256" key="1">
    <source>
        <dbReference type="SAM" id="MobiDB-lite"/>
    </source>
</evidence>
<protein>
    <submittedName>
        <fullName evidence="2">Uncharacterized protein</fullName>
    </submittedName>
</protein>
<organism evidence="2 3">
    <name type="scientific">Nepenthes gracilis</name>
    <name type="common">Slender pitcher plant</name>
    <dbReference type="NCBI Taxonomy" id="150966"/>
    <lineage>
        <taxon>Eukaryota</taxon>
        <taxon>Viridiplantae</taxon>
        <taxon>Streptophyta</taxon>
        <taxon>Embryophyta</taxon>
        <taxon>Tracheophyta</taxon>
        <taxon>Spermatophyta</taxon>
        <taxon>Magnoliopsida</taxon>
        <taxon>eudicotyledons</taxon>
        <taxon>Gunneridae</taxon>
        <taxon>Pentapetalae</taxon>
        <taxon>Caryophyllales</taxon>
        <taxon>Nepenthaceae</taxon>
        <taxon>Nepenthes</taxon>
    </lineage>
</organism>
<accession>A0AAD3SYD3</accession>
<dbReference type="Proteomes" id="UP001279734">
    <property type="component" value="Unassembled WGS sequence"/>
</dbReference>
<reference evidence="2" key="1">
    <citation type="submission" date="2023-05" db="EMBL/GenBank/DDBJ databases">
        <title>Nepenthes gracilis genome sequencing.</title>
        <authorList>
            <person name="Fukushima K."/>
        </authorList>
    </citation>
    <scope>NUCLEOTIDE SEQUENCE</scope>
    <source>
        <strain evidence="2">SING2019-196</strain>
    </source>
</reference>
<evidence type="ECO:0000313" key="3">
    <source>
        <dbReference type="Proteomes" id="UP001279734"/>
    </source>
</evidence>
<comment type="caution">
    <text evidence="2">The sequence shown here is derived from an EMBL/GenBank/DDBJ whole genome shotgun (WGS) entry which is preliminary data.</text>
</comment>
<evidence type="ECO:0000313" key="2">
    <source>
        <dbReference type="EMBL" id="GMH19181.1"/>
    </source>
</evidence>